<dbReference type="eggNOG" id="KOG4007">
    <property type="taxonomic scope" value="Eukaryota"/>
</dbReference>
<dbReference type="Proteomes" id="UP000001940">
    <property type="component" value="Chromosome II"/>
</dbReference>
<evidence type="ECO:0000256" key="1">
    <source>
        <dbReference type="ARBA" id="ARBA00004370"/>
    </source>
</evidence>
<dbReference type="AGR" id="WB:WBGene00020026"/>
<accession>Q21960</accession>
<feature type="transmembrane region" description="Helical" evidence="7">
    <location>
        <begin position="12"/>
        <end position="30"/>
    </location>
</feature>
<keyword evidence="9" id="KW-1185">Reference proteome</keyword>
<feature type="compositionally biased region" description="Low complexity" evidence="6">
    <location>
        <begin position="206"/>
        <end position="220"/>
    </location>
</feature>
<dbReference type="PANTHER" id="PTHR13064:SF6">
    <property type="entry name" value="TRANSMEMBRANE PROTEIN 9"/>
    <property type="match status" value="1"/>
</dbReference>
<dbReference type="ExpressionAtlas" id="Q21960">
    <property type="expression patterns" value="baseline and differential"/>
</dbReference>
<evidence type="ECO:0000256" key="2">
    <source>
        <dbReference type="ARBA" id="ARBA00007264"/>
    </source>
</evidence>
<keyword evidence="4 7" id="KW-1133">Transmembrane helix</keyword>
<dbReference type="PIR" id="T16732">
    <property type="entry name" value="T16732"/>
</dbReference>
<dbReference type="HOGENOM" id="CLU_093267_0_0_1"/>
<organism evidence="8 9">
    <name type="scientific">Caenorhabditis elegans</name>
    <dbReference type="NCBI Taxonomy" id="6239"/>
    <lineage>
        <taxon>Eukaryota</taxon>
        <taxon>Metazoa</taxon>
        <taxon>Ecdysozoa</taxon>
        <taxon>Nematoda</taxon>
        <taxon>Chromadorea</taxon>
        <taxon>Rhabditida</taxon>
        <taxon>Rhabditina</taxon>
        <taxon>Rhabditomorpha</taxon>
        <taxon>Rhabditoidea</taxon>
        <taxon>Rhabditidae</taxon>
        <taxon>Peloderinae</taxon>
        <taxon>Caenorhabditis</taxon>
    </lineage>
</organism>
<dbReference type="PANTHER" id="PTHR13064">
    <property type="entry name" value="TRANSMEMBRANE PROTEIN 9 FAMILY MEMBER"/>
    <property type="match status" value="1"/>
</dbReference>
<dbReference type="RefSeq" id="NP_001040796.1">
    <property type="nucleotide sequence ID" value="NM_001047331.3"/>
</dbReference>
<reference evidence="8 9" key="1">
    <citation type="journal article" date="1998" name="Science">
        <title>Genome sequence of the nematode C. elegans: a platform for investigating biology.</title>
        <authorList>
            <consortium name="The C. elegans sequencing consortium"/>
            <person name="Sulson J.E."/>
            <person name="Waterston R."/>
        </authorList>
    </citation>
    <scope>NUCLEOTIDE SEQUENCE [LARGE SCALE GENOMIC DNA]</scope>
    <source>
        <strain evidence="8 9">Bristol N2</strain>
    </source>
</reference>
<dbReference type="SMR" id="Q21960"/>
<feature type="transmembrane region" description="Helical" evidence="7">
    <location>
        <begin position="42"/>
        <end position="62"/>
    </location>
</feature>
<dbReference type="PhylomeDB" id="Q21960"/>
<dbReference type="FunCoup" id="Q21960">
    <property type="interactions" value="2178"/>
</dbReference>
<dbReference type="GeneID" id="187840"/>
<dbReference type="EMBL" id="BX284602">
    <property type="protein sequence ID" value="CCD72324.1"/>
    <property type="molecule type" value="Genomic_DNA"/>
</dbReference>
<dbReference type="WormBase" id="R12C12.6a">
    <property type="protein sequence ID" value="CE02851"/>
    <property type="gene ID" value="WBGene00020026"/>
</dbReference>
<dbReference type="OrthoDB" id="10059035at2759"/>
<evidence type="ECO:0000256" key="3">
    <source>
        <dbReference type="ARBA" id="ARBA00022692"/>
    </source>
</evidence>
<dbReference type="Bgee" id="WBGene00020026">
    <property type="expression patterns" value="Expressed in embryo and 4 other cell types or tissues"/>
</dbReference>
<keyword evidence="3 7" id="KW-0812">Transmembrane</keyword>
<dbReference type="AlphaFoldDB" id="Q21960"/>
<dbReference type="GO" id="GO:0005765">
    <property type="term" value="C:lysosomal membrane"/>
    <property type="evidence" value="ECO:0007669"/>
    <property type="project" value="InterPro"/>
</dbReference>
<evidence type="ECO:0000256" key="4">
    <source>
        <dbReference type="ARBA" id="ARBA00022989"/>
    </source>
</evidence>
<feature type="transmembrane region" description="Helical" evidence="7">
    <location>
        <begin position="155"/>
        <end position="177"/>
    </location>
</feature>
<dbReference type="PaxDb" id="6239-R12C12.6a"/>
<comment type="similarity">
    <text evidence="2">Belongs to the TMEM9 family.</text>
</comment>
<proteinExistence type="inferred from homology"/>
<dbReference type="InterPro" id="IPR008853">
    <property type="entry name" value="TMEM9/TMEM9B"/>
</dbReference>
<protein>
    <submittedName>
        <fullName evidence="8">Transmembrane protein 9</fullName>
    </submittedName>
</protein>
<dbReference type="UCSC" id="R12C12.6a">
    <property type="organism name" value="c. elegans"/>
</dbReference>
<evidence type="ECO:0000256" key="7">
    <source>
        <dbReference type="SAM" id="Phobius"/>
    </source>
</evidence>
<evidence type="ECO:0000313" key="9">
    <source>
        <dbReference type="Proteomes" id="UP000001940"/>
    </source>
</evidence>
<evidence type="ECO:0000256" key="5">
    <source>
        <dbReference type="ARBA" id="ARBA00023136"/>
    </source>
</evidence>
<feature type="region of interest" description="Disordered" evidence="6">
    <location>
        <begin position="206"/>
        <end position="230"/>
    </location>
</feature>
<comment type="subcellular location">
    <subcellularLocation>
        <location evidence="1">Membrane</location>
    </subcellularLocation>
</comment>
<dbReference type="CTD" id="187840"/>
<dbReference type="OMA" id="DDKRCKC"/>
<name>Q21960_CAEEL</name>
<dbReference type="InParanoid" id="Q21960"/>
<dbReference type="KEGG" id="cel:CELE_R12C12.6"/>
<sequence>MRQPSRKAPVSCTGALLVLLVFYFSEHFLFSCKNKKKYSPTSVIFSDLMIYLFIALLFLPALSQAGTEANFEDTRCRCICPSLLKFLDLAENTTEKTEGLRRRFYTKTNIEPSHCKPSNIVKDQVSNFVDETHMDAFLANCDCRYESRNTVLLKVVVIFVICVIAVLTGYMVFLMCLDPMLRKKRLSISYQQHNDEMEDNIFAAAPSTDDESSSASNSMDTQGTTRARSNVLGRVEAEQNRWMKKVEEQRRNIFEDHTMLN</sequence>
<keyword evidence="5 7" id="KW-0472">Membrane</keyword>
<dbReference type="Pfam" id="PF05434">
    <property type="entry name" value="Tmemb_9"/>
    <property type="match status" value="1"/>
</dbReference>
<gene>
    <name evidence="8" type="ORF">CELE_R12C12.6</name>
    <name evidence="8 10" type="ORF">R12C12.6</name>
</gene>
<evidence type="ECO:0000313" key="10">
    <source>
        <dbReference type="WormBase" id="R12C12.6a"/>
    </source>
</evidence>
<dbReference type="STRING" id="6239.R12C12.6a.1"/>
<evidence type="ECO:0000256" key="6">
    <source>
        <dbReference type="SAM" id="MobiDB-lite"/>
    </source>
</evidence>
<evidence type="ECO:0000313" key="8">
    <source>
        <dbReference type="EMBL" id="CCD72324.1"/>
    </source>
</evidence>